<proteinExistence type="predicted"/>
<keyword evidence="1" id="KW-1133">Transmembrane helix</keyword>
<protein>
    <submittedName>
        <fullName evidence="3">NERD domain-containing protein</fullName>
    </submittedName>
</protein>
<dbReference type="InterPro" id="IPR011528">
    <property type="entry name" value="NERD"/>
</dbReference>
<organism evidence="3 4">
    <name type="scientific">Alicyclobacillus fastidiosus</name>
    <dbReference type="NCBI Taxonomy" id="392011"/>
    <lineage>
        <taxon>Bacteria</taxon>
        <taxon>Bacillati</taxon>
        <taxon>Bacillota</taxon>
        <taxon>Bacilli</taxon>
        <taxon>Bacillales</taxon>
        <taxon>Alicyclobacillaceae</taxon>
        <taxon>Alicyclobacillus</taxon>
    </lineage>
</organism>
<feature type="transmembrane region" description="Helical" evidence="1">
    <location>
        <begin position="6"/>
        <end position="24"/>
    </location>
</feature>
<dbReference type="PROSITE" id="PS50965">
    <property type="entry name" value="NERD"/>
    <property type="match status" value="1"/>
</dbReference>
<reference evidence="3" key="1">
    <citation type="submission" date="2022-08" db="EMBL/GenBank/DDBJ databases">
        <title>Alicyclobacillus fastidiosus DSM 17978, complete genome.</title>
        <authorList>
            <person name="Wang Q."/>
            <person name="Cai R."/>
            <person name="Wang Z."/>
        </authorList>
    </citation>
    <scope>NUCLEOTIDE SEQUENCE</scope>
    <source>
        <strain evidence="3">DSM 17978</strain>
    </source>
</reference>
<dbReference type="Gene3D" id="3.30.65.10">
    <property type="entry name" value="Bacterial Topoisomerase I, domain 1"/>
    <property type="match status" value="1"/>
</dbReference>
<feature type="domain" description="NERD" evidence="2">
    <location>
        <begin position="32"/>
        <end position="151"/>
    </location>
</feature>
<dbReference type="InterPro" id="IPR013498">
    <property type="entry name" value="Topo_IA_Znf"/>
</dbReference>
<accession>A0ABY6ZEY0</accession>
<keyword evidence="1" id="KW-0812">Transmembrane</keyword>
<evidence type="ECO:0000259" key="2">
    <source>
        <dbReference type="PROSITE" id="PS50965"/>
    </source>
</evidence>
<dbReference type="EMBL" id="CP104067">
    <property type="protein sequence ID" value="WAH40676.1"/>
    <property type="molecule type" value="Genomic_DNA"/>
</dbReference>
<gene>
    <name evidence="3" type="ORF">NZD89_20570</name>
</gene>
<dbReference type="Proteomes" id="UP001164761">
    <property type="component" value="Chromosome"/>
</dbReference>
<keyword evidence="1" id="KW-0472">Membrane</keyword>
<evidence type="ECO:0000313" key="3">
    <source>
        <dbReference type="EMBL" id="WAH40676.1"/>
    </source>
</evidence>
<dbReference type="RefSeq" id="WP_268004573.1">
    <property type="nucleotide sequence ID" value="NZ_CP104067.1"/>
</dbReference>
<name>A0ABY6ZEY0_9BACL</name>
<evidence type="ECO:0000313" key="4">
    <source>
        <dbReference type="Proteomes" id="UP001164761"/>
    </source>
</evidence>
<dbReference type="Pfam" id="PF01396">
    <property type="entry name" value="Zn_ribbon_Top1"/>
    <property type="match status" value="1"/>
</dbReference>
<sequence>MPTQVHIPSILFISIPLIIVLLVFKQLMPKLLGHRGESIVRSRLDELDTSKYIVVNDLLIPNQKSKSGTSQIDHVVVSRYGVFIIETKNYSGRIMGKETDAQWTQVNYRRKDRFGNPLRQNYGHVQAIKELLGETLAVKVVSIVAFTGNAELWVDVKPGTHLIYTRHLRNTIDQYDQAVLSTNQVNQITEKLRGTNIGDYNQRKKHTKNIQSAVANHRATVKKGICPKCGGTLVKRTGKYGSFTGCSNFPKCYFTAGI</sequence>
<dbReference type="SUPFAM" id="SSF57783">
    <property type="entry name" value="Zinc beta-ribbon"/>
    <property type="match status" value="1"/>
</dbReference>
<keyword evidence="4" id="KW-1185">Reference proteome</keyword>
<dbReference type="Pfam" id="PF08378">
    <property type="entry name" value="NERD"/>
    <property type="match status" value="1"/>
</dbReference>
<evidence type="ECO:0000256" key="1">
    <source>
        <dbReference type="SAM" id="Phobius"/>
    </source>
</evidence>